<dbReference type="Gene3D" id="1.25.40.10">
    <property type="entry name" value="Tetratricopeptide repeat domain"/>
    <property type="match status" value="1"/>
</dbReference>
<gene>
    <name evidence="2" type="ORF">CH360_17185</name>
    <name evidence="3" type="ORF">CH373_04460</name>
</gene>
<dbReference type="Proteomes" id="UP000231962">
    <property type="component" value="Unassembled WGS sequence"/>
</dbReference>
<feature type="repeat" description="TPR" evidence="1">
    <location>
        <begin position="64"/>
        <end position="97"/>
    </location>
</feature>
<dbReference type="EMBL" id="NPDY01000028">
    <property type="protein sequence ID" value="PJZ68250.1"/>
    <property type="molecule type" value="Genomic_DNA"/>
</dbReference>
<dbReference type="PROSITE" id="PS50005">
    <property type="entry name" value="TPR"/>
    <property type="match status" value="1"/>
</dbReference>
<organism evidence="3 5">
    <name type="scientific">Leptospira perolatii</name>
    <dbReference type="NCBI Taxonomy" id="2023191"/>
    <lineage>
        <taxon>Bacteria</taxon>
        <taxon>Pseudomonadati</taxon>
        <taxon>Spirochaetota</taxon>
        <taxon>Spirochaetia</taxon>
        <taxon>Leptospirales</taxon>
        <taxon>Leptospiraceae</taxon>
        <taxon>Leptospira</taxon>
    </lineage>
</organism>
<dbReference type="RefSeq" id="WP_100715338.1">
    <property type="nucleotide sequence ID" value="NZ_NPDY01000028.1"/>
</dbReference>
<dbReference type="AlphaFoldDB" id="A0A2M9ZQ72"/>
<dbReference type="EMBL" id="NPDZ01000002">
    <property type="protein sequence ID" value="PJZ74175.1"/>
    <property type="molecule type" value="Genomic_DNA"/>
</dbReference>
<accession>A0A2M9ZQ72</accession>
<dbReference type="InterPro" id="IPR019734">
    <property type="entry name" value="TPR_rpt"/>
</dbReference>
<name>A0A2M9ZQ72_9LEPT</name>
<reference evidence="4 5" key="1">
    <citation type="submission" date="2017-07" db="EMBL/GenBank/DDBJ databases">
        <title>Leptospira spp. isolated from tropical soils.</title>
        <authorList>
            <person name="Thibeaux R."/>
            <person name="Iraola G."/>
            <person name="Ferres I."/>
            <person name="Bierque E."/>
            <person name="Girault D."/>
            <person name="Soupe-Gilbert M.-E."/>
            <person name="Picardeau M."/>
            <person name="Goarant C."/>
        </authorList>
    </citation>
    <scope>NUCLEOTIDE SEQUENCE [LARGE SCALE GENOMIC DNA]</scope>
    <source>
        <strain evidence="3 5">FH1-B-B1</strain>
        <strain evidence="2 4">FH1-B-C1</strain>
    </source>
</reference>
<keyword evidence="1" id="KW-0802">TPR repeat</keyword>
<proteinExistence type="predicted"/>
<keyword evidence="4" id="KW-1185">Reference proteome</keyword>
<evidence type="ECO:0000313" key="2">
    <source>
        <dbReference type="EMBL" id="PJZ68250.1"/>
    </source>
</evidence>
<evidence type="ECO:0000313" key="3">
    <source>
        <dbReference type="EMBL" id="PJZ74175.1"/>
    </source>
</evidence>
<dbReference type="Proteomes" id="UP000231990">
    <property type="component" value="Unassembled WGS sequence"/>
</dbReference>
<dbReference type="SUPFAM" id="SSF48452">
    <property type="entry name" value="TPR-like"/>
    <property type="match status" value="1"/>
</dbReference>
<evidence type="ECO:0000313" key="5">
    <source>
        <dbReference type="Proteomes" id="UP000231990"/>
    </source>
</evidence>
<dbReference type="OrthoDB" id="344979at2"/>
<comment type="caution">
    <text evidence="3">The sequence shown here is derived from an EMBL/GenBank/DDBJ whole genome shotgun (WGS) entry which is preliminary data.</text>
</comment>
<evidence type="ECO:0000313" key="4">
    <source>
        <dbReference type="Proteomes" id="UP000231962"/>
    </source>
</evidence>
<evidence type="ECO:0000256" key="1">
    <source>
        <dbReference type="PROSITE-ProRule" id="PRU00339"/>
    </source>
</evidence>
<dbReference type="InterPro" id="IPR011990">
    <property type="entry name" value="TPR-like_helical_dom_sf"/>
</dbReference>
<sequence length="387" mass="45702">MTKRTLSIWFFLGFCTIKSVQPLSSTFSWEELIQQATEELERTRYEQALDKLRIADESEYPRDARYYWIQGKALLGKGEDLEALKSFEASIRLQPEQNALLREMTDLYDSLRIADKALNTSRVLLARNPDDINLRYRAVIWASKIGNLEYYKQNLSDLEFNNPYKAEISALLDEIRGFQEKSQHKEVLDRCSRFLPYFPRNRQLHRICLSSKKAKDQTSYENGLLDRAAIFREDPIYHHELTMEYLDKRKFVQAGAMARRSYLLALEQSMFLDKDYLMPIRRIYVQNGASKDVHAIELLEEILLSKKSLSSEEWDSVLRQTGFNWEILVFAIHVLQDSETEGEANTLAKEWKEMYLELRGEELERDFSRFAGPYYLDKTFSYYLENR</sequence>
<protein>
    <submittedName>
        <fullName evidence="3">Uncharacterized protein</fullName>
    </submittedName>
</protein>